<dbReference type="HOGENOM" id="CLU_144805_2_0_4"/>
<reference evidence="1" key="1">
    <citation type="submission" date="2006-05" db="EMBL/GenBank/DDBJ databases">
        <title>Complete sequence of chromosome 1 of Burkholderia cenocepacia AU 1054.</title>
        <authorList>
            <consortium name="US DOE Joint Genome Institute"/>
            <person name="Copeland A."/>
            <person name="Lucas S."/>
            <person name="Lapidus A."/>
            <person name="Barry K."/>
            <person name="Detter J.C."/>
            <person name="Glavina del Rio T."/>
            <person name="Hammon N."/>
            <person name="Israni S."/>
            <person name="Dalin E."/>
            <person name="Tice H."/>
            <person name="Pitluck S."/>
            <person name="Chain P."/>
            <person name="Malfatti S."/>
            <person name="Shin M."/>
            <person name="Vergez L."/>
            <person name="Schmutz J."/>
            <person name="Larimer F."/>
            <person name="Land M."/>
            <person name="Hauser L."/>
            <person name="Kyrpides N."/>
            <person name="Lykidis A."/>
            <person name="LiPuma J.J."/>
            <person name="Konstantinidis K."/>
            <person name="Tiedje J.M."/>
            <person name="Richardson P."/>
        </authorList>
    </citation>
    <scope>NUCLEOTIDE SEQUENCE [LARGE SCALE GENOMIC DNA]</scope>
    <source>
        <strain evidence="1">AU 1054</strain>
    </source>
</reference>
<gene>
    <name evidence="1" type="ordered locus">Bcen_1170</name>
</gene>
<dbReference type="EMBL" id="CP000378">
    <property type="protein sequence ID" value="ABF76077.1"/>
    <property type="molecule type" value="Genomic_DNA"/>
</dbReference>
<evidence type="ECO:0000313" key="1">
    <source>
        <dbReference type="EMBL" id="ABF76077.1"/>
    </source>
</evidence>
<sequence length="95" mass="10388">MSRKAPVSQDDHVAEYVDADGLSERCSGSDTMRARLRLLESRNAQVRALQDALDAGEASGHPNTFDGETFLARMRAQRVAAKAGHVWSRDSCPES</sequence>
<dbReference type="AlphaFoldDB" id="A0A0H2XNR0"/>
<protein>
    <submittedName>
        <fullName evidence="1">Putative transcriptional regulator, CopG/Arc/MetJ family</fullName>
    </submittedName>
</protein>
<dbReference type="InterPro" id="IPR038296">
    <property type="entry name" value="ParD_sf"/>
</dbReference>
<dbReference type="InterPro" id="IPR022789">
    <property type="entry name" value="ParD"/>
</dbReference>
<name>A0A0H2XNR0_BURO1</name>
<dbReference type="Pfam" id="PF03693">
    <property type="entry name" value="ParD_antitoxin"/>
    <property type="match status" value="1"/>
</dbReference>
<accession>A0A0H2XNR0</accession>
<dbReference type="Gene3D" id="6.10.10.120">
    <property type="entry name" value="Antitoxin ParD1-like"/>
    <property type="match status" value="1"/>
</dbReference>
<organism evidence="1">
    <name type="scientific">Burkholderia orbicola (strain AU 1054)</name>
    <dbReference type="NCBI Taxonomy" id="331271"/>
    <lineage>
        <taxon>Bacteria</taxon>
        <taxon>Pseudomonadati</taxon>
        <taxon>Pseudomonadota</taxon>
        <taxon>Betaproteobacteria</taxon>
        <taxon>Burkholderiales</taxon>
        <taxon>Burkholderiaceae</taxon>
        <taxon>Burkholderia</taxon>
        <taxon>Burkholderia cepacia complex</taxon>
        <taxon>Burkholderia orbicola</taxon>
    </lineage>
</organism>
<proteinExistence type="predicted"/>